<gene>
    <name evidence="4" type="ORF">D6T63_06380</name>
</gene>
<reference evidence="4 5" key="1">
    <citation type="submission" date="2018-09" db="EMBL/GenBank/DDBJ databases">
        <title>Novel species of Arthrobacter.</title>
        <authorList>
            <person name="Liu Q."/>
            <person name="Xin Y.-H."/>
        </authorList>
    </citation>
    <scope>NUCLEOTIDE SEQUENCE [LARGE SCALE GENOMIC DNA]</scope>
    <source>
        <strain evidence="4 5">Hz2</strain>
    </source>
</reference>
<dbReference type="RefSeq" id="WP_120148176.1">
    <property type="nucleotide sequence ID" value="NZ_QZVT01000003.1"/>
</dbReference>
<organism evidence="4 5">
    <name type="scientific">Arthrobacter cheniae</name>
    <dbReference type="NCBI Taxonomy" id="1258888"/>
    <lineage>
        <taxon>Bacteria</taxon>
        <taxon>Bacillati</taxon>
        <taxon>Actinomycetota</taxon>
        <taxon>Actinomycetes</taxon>
        <taxon>Micrococcales</taxon>
        <taxon>Micrococcaceae</taxon>
        <taxon>Arthrobacter</taxon>
    </lineage>
</organism>
<feature type="domain" description="Phospholipase/carboxylesterase/thioesterase" evidence="3">
    <location>
        <begin position="28"/>
        <end position="220"/>
    </location>
</feature>
<evidence type="ECO:0000313" key="4">
    <source>
        <dbReference type="EMBL" id="RJT80830.1"/>
    </source>
</evidence>
<name>A0A3A5MFH2_9MICC</name>
<sequence>MTESAHGTAVPSALSWDPVVLWSKPESERAGTPLLVLFHGYMANEEDLMGLTDHLPSEFTVVSVRAPLAVGQGFSWFPLSREDDYSVERVVESVSAVSAWLDTVREAHSSVSILGFSQGMAVATSLLRHRPADFACVVGLSGFAVPSEGHSFFRDDDAAAAPARFFWGRDQEDQVITPEMIGFTHAWLTQNTRLTKILYPNMLHSINLQELSHVREFLTMTVLNPR</sequence>
<evidence type="ECO:0000313" key="5">
    <source>
        <dbReference type="Proteomes" id="UP000272560"/>
    </source>
</evidence>
<dbReference type="PANTHER" id="PTHR10655:SF17">
    <property type="entry name" value="LYSOPHOSPHOLIPASE-LIKE PROTEIN 1"/>
    <property type="match status" value="1"/>
</dbReference>
<dbReference type="PANTHER" id="PTHR10655">
    <property type="entry name" value="LYSOPHOSPHOLIPASE-RELATED"/>
    <property type="match status" value="1"/>
</dbReference>
<keyword evidence="2" id="KW-0378">Hydrolase</keyword>
<evidence type="ECO:0000259" key="3">
    <source>
        <dbReference type="Pfam" id="PF02230"/>
    </source>
</evidence>
<dbReference type="EMBL" id="QZVT01000003">
    <property type="protein sequence ID" value="RJT80830.1"/>
    <property type="molecule type" value="Genomic_DNA"/>
</dbReference>
<evidence type="ECO:0000256" key="2">
    <source>
        <dbReference type="ARBA" id="ARBA00022801"/>
    </source>
</evidence>
<dbReference type="InterPro" id="IPR029058">
    <property type="entry name" value="AB_hydrolase_fold"/>
</dbReference>
<dbReference type="AlphaFoldDB" id="A0A3A5MFH2"/>
<dbReference type="Pfam" id="PF02230">
    <property type="entry name" value="Abhydrolase_2"/>
    <property type="match status" value="1"/>
</dbReference>
<keyword evidence="5" id="KW-1185">Reference proteome</keyword>
<protein>
    <submittedName>
        <fullName evidence="4">Phospholipase</fullName>
    </submittedName>
</protein>
<dbReference type="OrthoDB" id="9780848at2"/>
<dbReference type="InterPro" id="IPR050565">
    <property type="entry name" value="LYPA1-2/EST-like"/>
</dbReference>
<proteinExistence type="inferred from homology"/>
<dbReference type="SUPFAM" id="SSF53474">
    <property type="entry name" value="alpha/beta-Hydrolases"/>
    <property type="match status" value="1"/>
</dbReference>
<dbReference type="GO" id="GO:0016787">
    <property type="term" value="F:hydrolase activity"/>
    <property type="evidence" value="ECO:0007669"/>
    <property type="project" value="UniProtKB-KW"/>
</dbReference>
<dbReference type="InterPro" id="IPR003140">
    <property type="entry name" value="PLipase/COase/thioEstase"/>
</dbReference>
<comment type="caution">
    <text evidence="4">The sequence shown here is derived from an EMBL/GenBank/DDBJ whole genome shotgun (WGS) entry which is preliminary data.</text>
</comment>
<dbReference type="Gene3D" id="3.40.50.1820">
    <property type="entry name" value="alpha/beta hydrolase"/>
    <property type="match status" value="1"/>
</dbReference>
<dbReference type="Proteomes" id="UP000272560">
    <property type="component" value="Unassembled WGS sequence"/>
</dbReference>
<accession>A0A3A5MFH2</accession>
<evidence type="ECO:0000256" key="1">
    <source>
        <dbReference type="ARBA" id="ARBA00006499"/>
    </source>
</evidence>
<comment type="similarity">
    <text evidence="1">Belongs to the AB hydrolase superfamily. AB hydrolase 2 family.</text>
</comment>